<dbReference type="Proteomes" id="UP000510822">
    <property type="component" value="Chromosome"/>
</dbReference>
<evidence type="ECO:0000313" key="4">
    <source>
        <dbReference type="EMBL" id="QLI82052.1"/>
    </source>
</evidence>
<dbReference type="InterPro" id="IPR001638">
    <property type="entry name" value="Solute-binding_3/MltF_N"/>
</dbReference>
<dbReference type="SUPFAM" id="SSF53850">
    <property type="entry name" value="Periplasmic binding protein-like II"/>
    <property type="match status" value="1"/>
</dbReference>
<evidence type="ECO:0000259" key="3">
    <source>
        <dbReference type="Pfam" id="PF00497"/>
    </source>
</evidence>
<keyword evidence="1 2" id="KW-0732">Signal</keyword>
<dbReference type="PANTHER" id="PTHR35936:SF19">
    <property type="entry name" value="AMINO-ACID-BINDING PROTEIN YXEM-RELATED"/>
    <property type="match status" value="1"/>
</dbReference>
<evidence type="ECO:0000313" key="5">
    <source>
        <dbReference type="Proteomes" id="UP000510822"/>
    </source>
</evidence>
<keyword evidence="5" id="KW-1185">Reference proteome</keyword>
<name>A0A7D5VAY8_9NEIS</name>
<evidence type="ECO:0000256" key="1">
    <source>
        <dbReference type="ARBA" id="ARBA00022729"/>
    </source>
</evidence>
<accession>A0A7D5VAY8</accession>
<dbReference type="Gene3D" id="3.40.190.10">
    <property type="entry name" value="Periplasmic binding protein-like II"/>
    <property type="match status" value="2"/>
</dbReference>
<feature type="domain" description="Solute-binding protein family 3/N-terminal" evidence="3">
    <location>
        <begin position="46"/>
        <end position="255"/>
    </location>
</feature>
<sequence length="279" mass="31994">MTINRFMKILIIGLFLGSHFSWANPNCSKKISVAFYEFGLLYHQDEGIDRAVIDELAQRSQCQFTMATLPRAQIWLELSSGQTMLSVSAIKTPERDIFAYFSVPYIRLKNMAVLPKAIAEKYPNFNAFLASPTLRWGVVASYRHGEVQDALINQLRAQSRVDEAKDSEQLFQWLRDGQIQGAFAQPTAYNFYFRRLQFNQQAVARDWAPSDRGVEARLVFSKKHFSAAEVQQWNNLLLAMRQDGTLQRILARYLPQSELKRSLIQESTADQANSENQAK</sequence>
<feature type="signal peptide" evidence="2">
    <location>
        <begin position="1"/>
        <end position="23"/>
    </location>
</feature>
<dbReference type="AlphaFoldDB" id="A0A7D5VAY8"/>
<reference evidence="4 5" key="1">
    <citation type="journal article" date="2016" name="Int. J. Syst. Evol. Microbiol.">
        <title>Chitinibacter fontanus sp. nov., isolated from a spring.</title>
        <authorList>
            <person name="Sheu S.Y."/>
            <person name="Li Y.S."/>
            <person name="Young C.C."/>
            <person name="Chen W.M."/>
        </authorList>
    </citation>
    <scope>NUCLEOTIDE SEQUENCE [LARGE SCALE GENOMIC DNA]</scope>
    <source>
        <strain evidence="4 5">STM-7</strain>
    </source>
</reference>
<protein>
    <submittedName>
        <fullName evidence="4">Transporter substrate-binding domain-containing protein</fullName>
    </submittedName>
</protein>
<dbReference type="PANTHER" id="PTHR35936">
    <property type="entry name" value="MEMBRANE-BOUND LYTIC MUREIN TRANSGLYCOSYLASE F"/>
    <property type="match status" value="1"/>
</dbReference>
<proteinExistence type="predicted"/>
<dbReference type="RefSeq" id="WP_180306142.1">
    <property type="nucleotide sequence ID" value="NZ_CP058952.1"/>
</dbReference>
<dbReference type="KEGG" id="cfon:HZU75_11225"/>
<gene>
    <name evidence="4" type="ORF">HZU75_11225</name>
</gene>
<organism evidence="4 5">
    <name type="scientific">Chitinibacter fontanus</name>
    <dbReference type="NCBI Taxonomy" id="1737446"/>
    <lineage>
        <taxon>Bacteria</taxon>
        <taxon>Pseudomonadati</taxon>
        <taxon>Pseudomonadota</taxon>
        <taxon>Betaproteobacteria</taxon>
        <taxon>Neisseriales</taxon>
        <taxon>Chitinibacteraceae</taxon>
        <taxon>Chitinibacter</taxon>
    </lineage>
</organism>
<feature type="chain" id="PRO_5028868363" evidence="2">
    <location>
        <begin position="24"/>
        <end position="279"/>
    </location>
</feature>
<dbReference type="Pfam" id="PF00497">
    <property type="entry name" value="SBP_bac_3"/>
    <property type="match status" value="1"/>
</dbReference>
<evidence type="ECO:0000256" key="2">
    <source>
        <dbReference type="SAM" id="SignalP"/>
    </source>
</evidence>
<dbReference type="EMBL" id="CP058952">
    <property type="protein sequence ID" value="QLI82052.1"/>
    <property type="molecule type" value="Genomic_DNA"/>
</dbReference>